<feature type="transmembrane region" description="Helical" evidence="6">
    <location>
        <begin position="21"/>
        <end position="45"/>
    </location>
</feature>
<proteinExistence type="predicted"/>
<feature type="domain" description="ABC3 transporter permease C-terminal" evidence="7">
    <location>
        <begin position="275"/>
        <end position="393"/>
    </location>
</feature>
<reference evidence="8" key="1">
    <citation type="submission" date="2020-06" db="EMBL/GenBank/DDBJ databases">
        <title>Unique genomic features of the anaerobic methanotrophic archaea.</title>
        <authorList>
            <person name="Chadwick G.L."/>
            <person name="Skennerton C.T."/>
            <person name="Laso-Perez R."/>
            <person name="Leu A.O."/>
            <person name="Speth D.R."/>
            <person name="Yu H."/>
            <person name="Morgan-Lang C."/>
            <person name="Hatzenpichler R."/>
            <person name="Goudeau D."/>
            <person name="Malmstrom R."/>
            <person name="Brazelton W.J."/>
            <person name="Woyke T."/>
            <person name="Hallam S.J."/>
            <person name="Tyson G.W."/>
            <person name="Wegener G."/>
            <person name="Boetius A."/>
            <person name="Orphan V."/>
        </authorList>
    </citation>
    <scope>NUCLEOTIDE SEQUENCE</scope>
</reference>
<evidence type="ECO:0000256" key="5">
    <source>
        <dbReference type="ARBA" id="ARBA00023136"/>
    </source>
</evidence>
<feature type="transmembrane region" description="Helical" evidence="6">
    <location>
        <begin position="365"/>
        <end position="386"/>
    </location>
</feature>
<comment type="subcellular location">
    <subcellularLocation>
        <location evidence="1">Cell membrane</location>
        <topology evidence="1">Multi-pass membrane protein</topology>
    </subcellularLocation>
</comment>
<evidence type="ECO:0000256" key="6">
    <source>
        <dbReference type="SAM" id="Phobius"/>
    </source>
</evidence>
<name>A0A7G9Z0B4_9EURY</name>
<feature type="transmembrane region" description="Helical" evidence="6">
    <location>
        <begin position="270"/>
        <end position="293"/>
    </location>
</feature>
<organism evidence="8">
    <name type="scientific">Candidatus Methanophagaceae archaeon ANME-1 ERB6</name>
    <dbReference type="NCBI Taxonomy" id="2759912"/>
    <lineage>
        <taxon>Archaea</taxon>
        <taxon>Methanobacteriati</taxon>
        <taxon>Methanobacteriota</taxon>
        <taxon>Stenosarchaea group</taxon>
        <taxon>Methanomicrobia</taxon>
        <taxon>Candidatus Methanophagales</taxon>
        <taxon>Candidatus Methanophagaceae</taxon>
    </lineage>
</organism>
<accession>A0A7G9Z0B4</accession>
<keyword evidence="5 6" id="KW-0472">Membrane</keyword>
<dbReference type="GO" id="GO:0044874">
    <property type="term" value="P:lipoprotein localization to outer membrane"/>
    <property type="evidence" value="ECO:0007669"/>
    <property type="project" value="TreeGrafter"/>
</dbReference>
<dbReference type="PANTHER" id="PTHR30489">
    <property type="entry name" value="LIPOPROTEIN-RELEASING SYSTEM TRANSMEMBRANE PROTEIN LOLE"/>
    <property type="match status" value="1"/>
</dbReference>
<evidence type="ECO:0000259" key="7">
    <source>
        <dbReference type="Pfam" id="PF02687"/>
    </source>
</evidence>
<dbReference type="PANTHER" id="PTHR30489:SF0">
    <property type="entry name" value="LIPOPROTEIN-RELEASING SYSTEM TRANSMEMBRANE PROTEIN LOLE"/>
    <property type="match status" value="1"/>
</dbReference>
<dbReference type="AlphaFoldDB" id="A0A7G9Z0B4"/>
<keyword evidence="3 6" id="KW-0812">Transmembrane</keyword>
<feature type="transmembrane region" description="Helical" evidence="6">
    <location>
        <begin position="314"/>
        <end position="345"/>
    </location>
</feature>
<evidence type="ECO:0000256" key="4">
    <source>
        <dbReference type="ARBA" id="ARBA00022989"/>
    </source>
</evidence>
<evidence type="ECO:0000256" key="1">
    <source>
        <dbReference type="ARBA" id="ARBA00004651"/>
    </source>
</evidence>
<dbReference type="InterPro" id="IPR051447">
    <property type="entry name" value="Lipoprotein-release_system"/>
</dbReference>
<evidence type="ECO:0000256" key="3">
    <source>
        <dbReference type="ARBA" id="ARBA00022692"/>
    </source>
</evidence>
<keyword evidence="4 6" id="KW-1133">Transmembrane helix</keyword>
<sequence length="399" mass="44142">MFKNLKVSFFLASKSIKRGNIGTTVLTVMIMSLIFVNLIFMPSIVSGIGERMNLMIIDYTYSNIVIEPKEDNLYINNVDSIQKKINSLPGVAGTSARYITGATFSYKDKFVSGALHSINPADEVAVTKIHTGLIEGEYLSKADTDEILLGIELAGKEGKEAEEQDLGGVRVGDKIKVTFSNGVIKEYRVKGIFKTKAFTADGAAFITEKEMESVLGLDNKASQILVKISQRGNEEEFRKKFMELGISEDIKTWQKKSAGFVGDVISSFALINLISTVVSLVIAVVVIFIVIYINTVHNRKQIGILKAIGIDQRVIIHSYVIQALFYCFCGIIMGSFLLYLLTSYMTTSPIEFPMGYVKPLIEQQLIIQSIISLIVVSLIAGFIPSWKTARENILKAIWG</sequence>
<dbReference type="EMBL" id="MT631548">
    <property type="protein sequence ID" value="QNO53698.1"/>
    <property type="molecule type" value="Genomic_DNA"/>
</dbReference>
<dbReference type="GO" id="GO:0098797">
    <property type="term" value="C:plasma membrane protein complex"/>
    <property type="evidence" value="ECO:0007669"/>
    <property type="project" value="TreeGrafter"/>
</dbReference>
<evidence type="ECO:0000256" key="2">
    <source>
        <dbReference type="ARBA" id="ARBA00022475"/>
    </source>
</evidence>
<dbReference type="InterPro" id="IPR003838">
    <property type="entry name" value="ABC3_permease_C"/>
</dbReference>
<protein>
    <recommendedName>
        <fullName evidence="7">ABC3 transporter permease C-terminal domain-containing protein</fullName>
    </recommendedName>
</protein>
<gene>
    <name evidence="8" type="ORF">DJFKIEJF_00062</name>
</gene>
<evidence type="ECO:0000313" key="8">
    <source>
        <dbReference type="EMBL" id="QNO53698.1"/>
    </source>
</evidence>
<dbReference type="Pfam" id="PF02687">
    <property type="entry name" value="FtsX"/>
    <property type="match status" value="1"/>
</dbReference>
<keyword evidence="2" id="KW-1003">Cell membrane</keyword>